<evidence type="ECO:0000256" key="2">
    <source>
        <dbReference type="ARBA" id="ARBA00022475"/>
    </source>
</evidence>
<dbReference type="Pfam" id="PF13231">
    <property type="entry name" value="PMT_2"/>
    <property type="match status" value="1"/>
</dbReference>
<proteinExistence type="predicted"/>
<evidence type="ECO:0000256" key="3">
    <source>
        <dbReference type="ARBA" id="ARBA00022676"/>
    </source>
</evidence>
<keyword evidence="2" id="KW-1003">Cell membrane</keyword>
<name>A0ABT6FNW9_9FLAO</name>
<dbReference type="EMBL" id="JAPMUA010000001">
    <property type="protein sequence ID" value="MDG3584959.1"/>
    <property type="molecule type" value="Genomic_DNA"/>
</dbReference>
<dbReference type="InterPro" id="IPR038731">
    <property type="entry name" value="RgtA/B/C-like"/>
</dbReference>
<feature type="transmembrane region" description="Helical" evidence="8">
    <location>
        <begin position="197"/>
        <end position="220"/>
    </location>
</feature>
<feature type="transmembrane region" description="Helical" evidence="8">
    <location>
        <begin position="12"/>
        <end position="32"/>
    </location>
</feature>
<comment type="subcellular location">
    <subcellularLocation>
        <location evidence="1">Cell membrane</location>
        <topology evidence="1">Multi-pass membrane protein</topology>
    </subcellularLocation>
</comment>
<dbReference type="GO" id="GO:0016757">
    <property type="term" value="F:glycosyltransferase activity"/>
    <property type="evidence" value="ECO:0007669"/>
    <property type="project" value="UniProtKB-KW"/>
</dbReference>
<accession>A0ABT6FNW9</accession>
<keyword evidence="5 8" id="KW-0812">Transmembrane</keyword>
<organism evidence="10 11">
    <name type="scientific">Galbibacter pacificus</name>
    <dbReference type="NCBI Taxonomy" id="2996052"/>
    <lineage>
        <taxon>Bacteria</taxon>
        <taxon>Pseudomonadati</taxon>
        <taxon>Bacteroidota</taxon>
        <taxon>Flavobacteriia</taxon>
        <taxon>Flavobacteriales</taxon>
        <taxon>Flavobacteriaceae</taxon>
        <taxon>Galbibacter</taxon>
    </lineage>
</organism>
<feature type="transmembrane region" description="Helical" evidence="8">
    <location>
        <begin position="129"/>
        <end position="148"/>
    </location>
</feature>
<comment type="caution">
    <text evidence="10">The sequence shown here is derived from an EMBL/GenBank/DDBJ whole genome shotgun (WGS) entry which is preliminary data.</text>
</comment>
<evidence type="ECO:0000313" key="11">
    <source>
        <dbReference type="Proteomes" id="UP001153642"/>
    </source>
</evidence>
<evidence type="ECO:0000256" key="7">
    <source>
        <dbReference type="ARBA" id="ARBA00023136"/>
    </source>
</evidence>
<keyword evidence="11" id="KW-1185">Reference proteome</keyword>
<evidence type="ECO:0000256" key="1">
    <source>
        <dbReference type="ARBA" id="ARBA00004651"/>
    </source>
</evidence>
<keyword evidence="3 10" id="KW-0328">Glycosyltransferase</keyword>
<evidence type="ECO:0000259" key="9">
    <source>
        <dbReference type="Pfam" id="PF13231"/>
    </source>
</evidence>
<dbReference type="InterPro" id="IPR050297">
    <property type="entry name" value="LipidA_mod_glycosyltrf_83"/>
</dbReference>
<protein>
    <submittedName>
        <fullName evidence="10">Glycosyltransferase family 39 protein</fullName>
        <ecNumber evidence="10">2.4.-.-</ecNumber>
    </submittedName>
</protein>
<evidence type="ECO:0000256" key="6">
    <source>
        <dbReference type="ARBA" id="ARBA00022989"/>
    </source>
</evidence>
<dbReference type="PANTHER" id="PTHR33908:SF11">
    <property type="entry name" value="MEMBRANE PROTEIN"/>
    <property type="match status" value="1"/>
</dbReference>
<reference evidence="10" key="1">
    <citation type="submission" date="2022-11" db="EMBL/GenBank/DDBJ databases">
        <title>High-quality draft genome sequence of Galbibacter sp. strain CMA-7.</title>
        <authorList>
            <person name="Wei L."/>
            <person name="Dong C."/>
            <person name="Shao Z."/>
        </authorList>
    </citation>
    <scope>NUCLEOTIDE SEQUENCE</scope>
    <source>
        <strain evidence="10">CMA-7</strain>
    </source>
</reference>
<dbReference type="EC" id="2.4.-.-" evidence="10"/>
<gene>
    <name evidence="10" type="ORF">OSR52_03690</name>
</gene>
<feature type="transmembrane region" description="Helical" evidence="8">
    <location>
        <begin position="284"/>
        <end position="303"/>
    </location>
</feature>
<feature type="transmembrane region" description="Helical" evidence="8">
    <location>
        <begin position="155"/>
        <end position="185"/>
    </location>
</feature>
<evidence type="ECO:0000313" key="10">
    <source>
        <dbReference type="EMBL" id="MDG3584959.1"/>
    </source>
</evidence>
<feature type="domain" description="Glycosyltransferase RgtA/B/C/D-like" evidence="9">
    <location>
        <begin position="53"/>
        <end position="215"/>
    </location>
</feature>
<dbReference type="Proteomes" id="UP001153642">
    <property type="component" value="Unassembled WGS sequence"/>
</dbReference>
<evidence type="ECO:0000256" key="8">
    <source>
        <dbReference type="SAM" id="Phobius"/>
    </source>
</evidence>
<evidence type="ECO:0000256" key="4">
    <source>
        <dbReference type="ARBA" id="ARBA00022679"/>
    </source>
</evidence>
<dbReference type="RefSeq" id="WP_277898693.1">
    <property type="nucleotide sequence ID" value="NZ_JAPMUA010000001.1"/>
</dbReference>
<feature type="transmembrane region" description="Helical" evidence="8">
    <location>
        <begin position="104"/>
        <end position="123"/>
    </location>
</feature>
<feature type="transmembrane region" description="Helical" evidence="8">
    <location>
        <begin position="241"/>
        <end position="272"/>
    </location>
</feature>
<evidence type="ECO:0000256" key="5">
    <source>
        <dbReference type="ARBA" id="ARBA00022692"/>
    </source>
</evidence>
<dbReference type="PANTHER" id="PTHR33908">
    <property type="entry name" value="MANNOSYLTRANSFERASE YKCB-RELATED"/>
    <property type="match status" value="1"/>
</dbReference>
<keyword evidence="6 8" id="KW-1133">Transmembrane helix</keyword>
<keyword evidence="7 8" id="KW-0472">Membrane</keyword>
<feature type="transmembrane region" description="Helical" evidence="8">
    <location>
        <begin position="312"/>
        <end position="329"/>
    </location>
</feature>
<keyword evidence="4 10" id="KW-0808">Transferase</keyword>
<sequence>MSFFKIPIPKNVLYAALFVFVAIVFISFLKVAPEWEDAEQAYYSQWFRLGYNDQPPLYTWIQILVNKIIGVNRVSFAGVRALWFTGTLLMMYRLAKDFYKEERLAEIALWLLVLIPVFIDFTFRRLSHTSFMCFLSVSLYFVFSRLLVNKSWKNYLMFGAIIAFGLLAKYNFLMLLPTFILIPFFDKEAKKVFLDKKIWISLIACLFLISPHVYWLFTHLEYQDTFHQSMERKSKANLDGGIWIITPILAFVKSFLNLILPFLIIMAVMFFTKQVKLTKTKINWLVKMLIIQTVVVLLIFTIVNSGRISERWLLPLYLPFSILLLKVFVPKNKTSWQRWGMRLFVFVILVQVLRTPFESLLGIDSVVHHSFTPVIDKLERNHPEKAWQLPDIVYAGSVLYKKPGKTIFCADDFTLPKNALDSLNTVFVTKQKVEGLELIDSIMEFGYAKDNLYFYEISSQITIQQ</sequence>